<reference evidence="1 2" key="1">
    <citation type="submission" date="2014-04" db="EMBL/GenBank/DDBJ databases">
        <authorList>
            <consortium name="DOE Joint Genome Institute"/>
            <person name="Kuo A."/>
            <person name="Girlanda M."/>
            <person name="Perotto S."/>
            <person name="Kohler A."/>
            <person name="Nagy L.G."/>
            <person name="Floudas D."/>
            <person name="Copeland A."/>
            <person name="Barry K.W."/>
            <person name="Cichocki N."/>
            <person name="Veneault-Fourrey C."/>
            <person name="LaButti K."/>
            <person name="Lindquist E.A."/>
            <person name="Lipzen A."/>
            <person name="Lundell T."/>
            <person name="Morin E."/>
            <person name="Murat C."/>
            <person name="Sun H."/>
            <person name="Tunlid A."/>
            <person name="Henrissat B."/>
            <person name="Grigoriev I.V."/>
            <person name="Hibbett D.S."/>
            <person name="Martin F."/>
            <person name="Nordberg H.P."/>
            <person name="Cantor M.N."/>
            <person name="Hua S.X."/>
        </authorList>
    </citation>
    <scope>NUCLEOTIDE SEQUENCE [LARGE SCALE GENOMIC DNA]</scope>
    <source>
        <strain evidence="1 2">MUT 4182</strain>
    </source>
</reference>
<sequence length="118" mass="12974">MWENFWTAQQNRLYPDPSVFWLDLRHLRIGRPSGHSGTDCHTMLQSALTFVENRNALGLPGLERVSVYVCKGAALGKARGCSPILPRLRNALSSSGALEITQITSSDMNDSLDGCLGR</sequence>
<dbReference type="Proteomes" id="UP000054248">
    <property type="component" value="Unassembled WGS sequence"/>
</dbReference>
<dbReference type="HOGENOM" id="CLU_2074867_0_0_1"/>
<dbReference type="AlphaFoldDB" id="A0A0C3QDW0"/>
<proteinExistence type="predicted"/>
<protein>
    <submittedName>
        <fullName evidence="1">Uncharacterized protein</fullName>
    </submittedName>
</protein>
<accession>A0A0C3QDW0</accession>
<organism evidence="1 2">
    <name type="scientific">Tulasnella calospora MUT 4182</name>
    <dbReference type="NCBI Taxonomy" id="1051891"/>
    <lineage>
        <taxon>Eukaryota</taxon>
        <taxon>Fungi</taxon>
        <taxon>Dikarya</taxon>
        <taxon>Basidiomycota</taxon>
        <taxon>Agaricomycotina</taxon>
        <taxon>Agaricomycetes</taxon>
        <taxon>Cantharellales</taxon>
        <taxon>Tulasnellaceae</taxon>
        <taxon>Tulasnella</taxon>
    </lineage>
</organism>
<evidence type="ECO:0000313" key="1">
    <source>
        <dbReference type="EMBL" id="KIO23084.1"/>
    </source>
</evidence>
<dbReference type="EMBL" id="KN823093">
    <property type="protein sequence ID" value="KIO23084.1"/>
    <property type="molecule type" value="Genomic_DNA"/>
</dbReference>
<reference evidence="2" key="2">
    <citation type="submission" date="2015-01" db="EMBL/GenBank/DDBJ databases">
        <title>Evolutionary Origins and Diversification of the Mycorrhizal Mutualists.</title>
        <authorList>
            <consortium name="DOE Joint Genome Institute"/>
            <consortium name="Mycorrhizal Genomics Consortium"/>
            <person name="Kohler A."/>
            <person name="Kuo A."/>
            <person name="Nagy L.G."/>
            <person name="Floudas D."/>
            <person name="Copeland A."/>
            <person name="Barry K.W."/>
            <person name="Cichocki N."/>
            <person name="Veneault-Fourrey C."/>
            <person name="LaButti K."/>
            <person name="Lindquist E.A."/>
            <person name="Lipzen A."/>
            <person name="Lundell T."/>
            <person name="Morin E."/>
            <person name="Murat C."/>
            <person name="Riley R."/>
            <person name="Ohm R."/>
            <person name="Sun H."/>
            <person name="Tunlid A."/>
            <person name="Henrissat B."/>
            <person name="Grigoriev I.V."/>
            <person name="Hibbett D.S."/>
            <person name="Martin F."/>
        </authorList>
    </citation>
    <scope>NUCLEOTIDE SEQUENCE [LARGE SCALE GENOMIC DNA]</scope>
    <source>
        <strain evidence="2">MUT 4182</strain>
    </source>
</reference>
<gene>
    <name evidence="1" type="ORF">M407DRAFT_244919</name>
</gene>
<keyword evidence="2" id="KW-1185">Reference proteome</keyword>
<evidence type="ECO:0000313" key="2">
    <source>
        <dbReference type="Proteomes" id="UP000054248"/>
    </source>
</evidence>
<name>A0A0C3QDW0_9AGAM</name>